<dbReference type="OrthoDB" id="338237at2"/>
<dbReference type="PANTHER" id="PTHR36922:SF1">
    <property type="entry name" value="DUF1993 DOMAIN-CONTAINING PROTEIN"/>
    <property type="match status" value="1"/>
</dbReference>
<dbReference type="RefSeq" id="WP_046669044.1">
    <property type="nucleotide sequence ID" value="NZ_CCRH01000018.1"/>
</dbReference>
<dbReference type="AlphaFoldDB" id="A0A0T7FY84"/>
<dbReference type="InterPro" id="IPR034660">
    <property type="entry name" value="DinB/YfiT-like"/>
</dbReference>
<accession>A0A0T7FY84</accession>
<evidence type="ECO:0000313" key="2">
    <source>
        <dbReference type="Proteomes" id="UP000046176"/>
    </source>
</evidence>
<dbReference type="EMBL" id="CCRH01000018">
    <property type="protein sequence ID" value="CDZ39930.1"/>
    <property type="molecule type" value="Genomic_DNA"/>
</dbReference>
<sequence length="169" mass="18798">MSLTLYDITVPVFIRAFGNLTEILKKGEAFADEKGIAHKELLETRLVHDMYPLTAQIQRASDTAKFVPVRVGQIESVAMADDEVTFADLHARIEKTVAFLNGVDPASMADREDAEVILKTRSGETKFTGKSYVLGFALPNFYFHVTTAYAILRHKGVPIGKMDYIGRSQ</sequence>
<dbReference type="PANTHER" id="PTHR36922">
    <property type="entry name" value="BLL2446 PROTEIN"/>
    <property type="match status" value="1"/>
</dbReference>
<organism evidence="1 2">
    <name type="scientific">Neorhizobium galegae bv. officinalis</name>
    <dbReference type="NCBI Taxonomy" id="323656"/>
    <lineage>
        <taxon>Bacteria</taxon>
        <taxon>Pseudomonadati</taxon>
        <taxon>Pseudomonadota</taxon>
        <taxon>Alphaproteobacteria</taxon>
        <taxon>Hyphomicrobiales</taxon>
        <taxon>Rhizobiaceae</taxon>
        <taxon>Rhizobium/Agrobacterium group</taxon>
        <taxon>Neorhizobium</taxon>
    </lineage>
</organism>
<name>A0A0T7FY84_NEOGA</name>
<proteinExistence type="predicted"/>
<protein>
    <submittedName>
        <fullName evidence="1">PF09351 domain protein</fullName>
    </submittedName>
</protein>
<dbReference type="Pfam" id="PF09351">
    <property type="entry name" value="DUF1993"/>
    <property type="match status" value="1"/>
</dbReference>
<dbReference type="SUPFAM" id="SSF109854">
    <property type="entry name" value="DinB/YfiT-like putative metalloenzymes"/>
    <property type="match status" value="1"/>
</dbReference>
<gene>
    <name evidence="1" type="ORF">NGAL_HAMBI1145_51340</name>
</gene>
<reference evidence="1 2" key="1">
    <citation type="submission" date="2014-08" db="EMBL/GenBank/DDBJ databases">
        <authorList>
            <person name="Chen Y.-H."/>
        </authorList>
    </citation>
    <scope>NUCLEOTIDE SEQUENCE [LARGE SCALE GENOMIC DNA]</scope>
</reference>
<dbReference type="Proteomes" id="UP000046176">
    <property type="component" value="Unassembled WGS sequence"/>
</dbReference>
<evidence type="ECO:0000313" key="1">
    <source>
        <dbReference type="EMBL" id="CDZ39930.1"/>
    </source>
</evidence>
<dbReference type="Gene3D" id="1.20.120.450">
    <property type="entry name" value="dinb family like domain"/>
    <property type="match status" value="1"/>
</dbReference>
<dbReference type="InterPro" id="IPR018531">
    <property type="entry name" value="DUF1993"/>
</dbReference>